<reference evidence="4 5" key="2">
    <citation type="journal article" date="2010" name="Stand. Genomic Sci.">
        <title>Complete genome sequence of Gordonia bronchialis type strain (3410).</title>
        <authorList>
            <person name="Ivanova N."/>
            <person name="Sikorski J."/>
            <person name="Jando M."/>
            <person name="Lapidus A."/>
            <person name="Nolan M."/>
            <person name="Lucas S."/>
            <person name="Del Rio T.G."/>
            <person name="Tice H."/>
            <person name="Copeland A."/>
            <person name="Cheng J.F."/>
            <person name="Chen F."/>
            <person name="Bruce D."/>
            <person name="Goodwin L."/>
            <person name="Pitluck S."/>
            <person name="Mavromatis K."/>
            <person name="Ovchinnikova G."/>
            <person name="Pati A."/>
            <person name="Chen A."/>
            <person name="Palaniappan K."/>
            <person name="Land M."/>
            <person name="Hauser L."/>
            <person name="Chang Y.J."/>
            <person name="Jeffries C.D."/>
            <person name="Chain P."/>
            <person name="Saunders E."/>
            <person name="Han C."/>
            <person name="Detter J.C."/>
            <person name="Brettin T."/>
            <person name="Rohde M."/>
            <person name="Goker M."/>
            <person name="Bristow J."/>
            <person name="Eisen J.A."/>
            <person name="Markowitz V."/>
            <person name="Hugenholtz P."/>
            <person name="Klenk H.P."/>
            <person name="Kyrpides N.C."/>
        </authorList>
    </citation>
    <scope>NUCLEOTIDE SEQUENCE [LARGE SCALE GENOMIC DNA]</scope>
    <source>
        <strain evidence="5">ATCC 25592 / DSM 43247 / BCRC 13721 / JCM 3198 / KCTC 3076 / NBRC 16047 / NCTC 10667</strain>
    </source>
</reference>
<evidence type="ECO:0000256" key="1">
    <source>
        <dbReference type="ARBA" id="ARBA00008775"/>
    </source>
</evidence>
<dbReference type="InterPro" id="IPR051324">
    <property type="entry name" value="Stress/Tellurium_Resist"/>
</dbReference>
<dbReference type="AlphaFoldDB" id="D0L6M1"/>
<dbReference type="STRING" id="526226.Gbro_4448"/>
<evidence type="ECO:0000256" key="2">
    <source>
        <dbReference type="SAM" id="MobiDB-lite"/>
    </source>
</evidence>
<dbReference type="InterPro" id="IPR003325">
    <property type="entry name" value="TerD"/>
</dbReference>
<feature type="domain" description="TerD" evidence="3">
    <location>
        <begin position="5"/>
        <end position="184"/>
    </location>
</feature>
<dbReference type="eggNOG" id="COG2310">
    <property type="taxonomic scope" value="Bacteria"/>
</dbReference>
<evidence type="ECO:0000313" key="5">
    <source>
        <dbReference type="Proteomes" id="UP000001219"/>
    </source>
</evidence>
<evidence type="ECO:0000313" key="4">
    <source>
        <dbReference type="EMBL" id="ACY23581.1"/>
    </source>
</evidence>
<dbReference type="EMBL" id="CP001802">
    <property type="protein sequence ID" value="ACY23581.1"/>
    <property type="molecule type" value="Genomic_DNA"/>
</dbReference>
<dbReference type="RefSeq" id="WP_012836066.1">
    <property type="nucleotide sequence ID" value="NC_013441.1"/>
</dbReference>
<proteinExistence type="inferred from homology"/>
<dbReference type="Proteomes" id="UP000001219">
    <property type="component" value="Chromosome"/>
</dbReference>
<keyword evidence="5" id="KW-1185">Reference proteome</keyword>
<organism evidence="4 5">
    <name type="scientific">Gordonia bronchialis (strain ATCC 25592 / DSM 43247 / BCRC 13721 / JCM 3198 / KCTC 3076 / NBRC 16047 / NCTC 10667)</name>
    <name type="common">Rhodococcus bronchialis</name>
    <dbReference type="NCBI Taxonomy" id="526226"/>
    <lineage>
        <taxon>Bacteria</taxon>
        <taxon>Bacillati</taxon>
        <taxon>Actinomycetota</taxon>
        <taxon>Actinomycetes</taxon>
        <taxon>Mycobacteriales</taxon>
        <taxon>Gordoniaceae</taxon>
        <taxon>Gordonia</taxon>
    </lineage>
</organism>
<feature type="compositionally biased region" description="Basic and acidic residues" evidence="2">
    <location>
        <begin position="208"/>
        <end position="223"/>
    </location>
</feature>
<dbReference type="CDD" id="cd06974">
    <property type="entry name" value="TerD_like"/>
    <property type="match status" value="1"/>
</dbReference>
<name>D0L6M1_GORB4</name>
<dbReference type="HOGENOM" id="CLU_399489_0_0_11"/>
<gene>
    <name evidence="4" type="ordered locus">Gbro_4448</name>
</gene>
<dbReference type="PANTHER" id="PTHR32097">
    <property type="entry name" value="CAMP-BINDING PROTEIN 1-RELATED"/>
    <property type="match status" value="1"/>
</dbReference>
<dbReference type="KEGG" id="gbr:Gbro_4448"/>
<reference evidence="5" key="1">
    <citation type="submission" date="2009-10" db="EMBL/GenBank/DDBJ databases">
        <title>The complete chromosome of Gordonia bronchialis DSM 43247.</title>
        <authorList>
            <consortium name="US DOE Joint Genome Institute (JGI-PGF)"/>
            <person name="Lucas S."/>
            <person name="Copeland A."/>
            <person name="Lapidus A."/>
            <person name="Glavina del Rio T."/>
            <person name="Dalin E."/>
            <person name="Tice H."/>
            <person name="Bruce D."/>
            <person name="Goodwin L."/>
            <person name="Pitluck S."/>
            <person name="Kyrpides N."/>
            <person name="Mavromatis K."/>
            <person name="Ivanova N."/>
            <person name="Ovchinnikova G."/>
            <person name="Saunders E."/>
            <person name="Brettin T."/>
            <person name="Detter J.C."/>
            <person name="Han C."/>
            <person name="Larimer F."/>
            <person name="Land M."/>
            <person name="Hauser L."/>
            <person name="Markowitz V."/>
            <person name="Cheng J.-F."/>
            <person name="Hugenholtz P."/>
            <person name="Woyke T."/>
            <person name="Wu D."/>
            <person name="Jando M."/>
            <person name="Schneider S."/>
            <person name="Goeker M."/>
            <person name="Klenk H.-P."/>
            <person name="Eisen J.A."/>
        </authorList>
    </citation>
    <scope>NUCLEOTIDE SEQUENCE [LARGE SCALE GENOMIC DNA]</scope>
    <source>
        <strain evidence="5">ATCC 25592 / DSM 43247 / BCRC 13721 / JCM 3198 / KCTC 3076 / NBRC 16047 / NCTC 10667</strain>
    </source>
</reference>
<protein>
    <submittedName>
        <fullName evidence="4">Stress protein</fullName>
    </submittedName>
</protein>
<dbReference type="OrthoDB" id="56224at2"/>
<dbReference type="PANTHER" id="PTHR32097:SF4">
    <property type="entry name" value="GENERAL STRESS PROTEIN 16U"/>
    <property type="match status" value="1"/>
</dbReference>
<evidence type="ECO:0000259" key="3">
    <source>
        <dbReference type="Pfam" id="PF02342"/>
    </source>
</evidence>
<dbReference type="Pfam" id="PF02342">
    <property type="entry name" value="TerD"/>
    <property type="match status" value="1"/>
</dbReference>
<accession>D0L6M1</accession>
<dbReference type="Gene3D" id="2.60.60.30">
    <property type="entry name" value="sav2460 like domains"/>
    <property type="match status" value="1"/>
</dbReference>
<feature type="region of interest" description="Disordered" evidence="2">
    <location>
        <begin position="195"/>
        <end position="239"/>
    </location>
</feature>
<sequence>MDSRELLKGENASVDEVFGEKSPSILVTIETAAESATVIPDASVLVVGSDGKVRSNDDFVFYNQPVGLDGALQLVDSSDTDAPDGVRRDVIRVDLARLPESVTRIVIAASADATSEPLGGASMLRMWVARAAESGRSLMHHKVDGLTVERALIFGEIYRREDRWRIRAVGQGYAGGLVALVTDFGVVVDDDDVPESESAAVPDLSEAPGERGEASAQDSRDPDSDATAPEPSAGVDSERIAISRRRRPLRLPRDWSERKSPYCPPRSGDEQWSRARLFPAVGMKTTAEQEGRATSVLLSVVEIVREFGRMVVTRLGAPGGKIETFTEVRFSNAGVDVRPDGLIRVRRAGREWTALVEVKTAKATISSEQVEAYLKVANAKGFDAVITISRDLGASADELPYTVDARVRRSVDLYHLSWEEIIADAAITLQHTTVEDRSRRRILEEFLWYACEVQSGMWTFDDMGRHWVKVRESVKNRTIGASDTSTQEICLRFDQLSRHIALQLSVLTGQRVTAQPPPDRSDTVSRAKQLADSGELFANLRVTGAAGPVVINANLARERIGCSIKTPAPRRGRTGTKISWLIRHVADTADNVRVTAHHAGSRTETTSALLSEIRADPTVIMPADGKDIREFTVTSESSMGSKRAGSEGGFVTAMVKLTNNFYVEVVESLRSGRDS</sequence>
<comment type="similarity">
    <text evidence="1">Belongs to the CAPAB/TerDEXZ family.</text>
</comment>